<dbReference type="Proteomes" id="UP001732700">
    <property type="component" value="Chromosome 4C"/>
</dbReference>
<name>A0ACD5WRL1_AVESA</name>
<accession>A0ACD5WRL1</accession>
<organism evidence="1 2">
    <name type="scientific">Avena sativa</name>
    <name type="common">Oat</name>
    <dbReference type="NCBI Taxonomy" id="4498"/>
    <lineage>
        <taxon>Eukaryota</taxon>
        <taxon>Viridiplantae</taxon>
        <taxon>Streptophyta</taxon>
        <taxon>Embryophyta</taxon>
        <taxon>Tracheophyta</taxon>
        <taxon>Spermatophyta</taxon>
        <taxon>Magnoliopsida</taxon>
        <taxon>Liliopsida</taxon>
        <taxon>Poales</taxon>
        <taxon>Poaceae</taxon>
        <taxon>BOP clade</taxon>
        <taxon>Pooideae</taxon>
        <taxon>Poodae</taxon>
        <taxon>Poeae</taxon>
        <taxon>Poeae Chloroplast Group 1 (Aveneae type)</taxon>
        <taxon>Aveninae</taxon>
        <taxon>Avena</taxon>
    </lineage>
</organism>
<protein>
    <submittedName>
        <fullName evidence="1">Uncharacterized protein</fullName>
    </submittedName>
</protein>
<proteinExistence type="predicted"/>
<reference evidence="1" key="1">
    <citation type="submission" date="2021-05" db="EMBL/GenBank/DDBJ databases">
        <authorList>
            <person name="Scholz U."/>
            <person name="Mascher M."/>
            <person name="Fiebig A."/>
        </authorList>
    </citation>
    <scope>NUCLEOTIDE SEQUENCE [LARGE SCALE GENOMIC DNA]</scope>
</reference>
<reference evidence="1" key="2">
    <citation type="submission" date="2025-09" db="UniProtKB">
        <authorList>
            <consortium name="EnsemblPlants"/>
        </authorList>
    </citation>
    <scope>IDENTIFICATION</scope>
</reference>
<dbReference type="EnsemblPlants" id="AVESA.00010b.r2.4CG1254010.1">
    <property type="protein sequence ID" value="AVESA.00010b.r2.4CG1254010.1.CDS"/>
    <property type="gene ID" value="AVESA.00010b.r2.4CG1254010"/>
</dbReference>
<evidence type="ECO:0000313" key="2">
    <source>
        <dbReference type="Proteomes" id="UP001732700"/>
    </source>
</evidence>
<evidence type="ECO:0000313" key="1">
    <source>
        <dbReference type="EnsemblPlants" id="AVESA.00010b.r2.4CG1254010.1.CDS"/>
    </source>
</evidence>
<sequence>MWCGETSEYINPPSAAPSPHSESPLPSPPPPPPPPNANHRSPPPPATAGGSMMNCIPPTENQAWGPRLYLHSTFFLALARFLSLALVLALRGGTIARAPAKLARWLSMDPRPSPGLTRENPPPHRVPVLLDPAQVAAATAVLEFAIVHGRRSIDALKMPRVDSSDSDSSDDDVSGRARNRHHGYPLIQSLEAGDPRLFFLPGSLPDARQGDAVHRLSDVHENSWILKAGAEAFAGPRGLTSETTQTWIMRLKITTKLVGLSKQQLHEQNWEQYFSEVAGQPLEQLLGVACSFSDAIWSADHISQMLTVFDALVDVLFNIKDLPFSRSGEVAGIVNKMVHAFKGVIQRTVICSRKKSTRESIIHPATFVFIQVLEFFCRNRDMVQSILESGDYSTGPCSDMFNCLISKLKEFAEIEFQEKEKGQRYIFFLNNIYNVLQKKCHPGLLPPSVVSNLVSLVDQYIARYLEEYWFPPMLSYLDGDSLKKPCRSSVDSFMEEFYSICDSQMTWKVQTELKKTLRQEIVKLIVPKYANFLKALQERRSSHSPLLKWMSRSRSEKAMCSAERLELMIMEIFER</sequence>
<keyword evidence="2" id="KW-1185">Reference proteome</keyword>